<feature type="transmembrane region" description="Helical" evidence="5">
    <location>
        <begin position="491"/>
        <end position="516"/>
    </location>
</feature>
<protein>
    <recommendedName>
        <fullName evidence="6">ABC-2 type transporter transmembrane domain-containing protein</fullName>
    </recommendedName>
</protein>
<evidence type="ECO:0000259" key="6">
    <source>
        <dbReference type="Pfam" id="PF12698"/>
    </source>
</evidence>
<dbReference type="Pfam" id="PF12698">
    <property type="entry name" value="ABC2_membrane_3"/>
    <property type="match status" value="1"/>
</dbReference>
<feature type="transmembrane region" description="Helical" evidence="5">
    <location>
        <begin position="565"/>
        <end position="592"/>
    </location>
</feature>
<evidence type="ECO:0000256" key="5">
    <source>
        <dbReference type="SAM" id="Phobius"/>
    </source>
</evidence>
<dbReference type="GO" id="GO:0140359">
    <property type="term" value="F:ABC-type transporter activity"/>
    <property type="evidence" value="ECO:0007669"/>
    <property type="project" value="InterPro"/>
</dbReference>
<dbReference type="NCBIfam" id="TIGR03061">
    <property type="entry name" value="pip_yhgE_Nterm"/>
    <property type="match status" value="1"/>
</dbReference>
<keyword evidence="3 5" id="KW-1133">Transmembrane helix</keyword>
<feature type="transmembrane region" description="Helical" evidence="5">
    <location>
        <begin position="604"/>
        <end position="627"/>
    </location>
</feature>
<keyword evidence="8" id="KW-1185">Reference proteome</keyword>
<dbReference type="RefSeq" id="WP_271175084.1">
    <property type="nucleotide sequence ID" value="NZ_BSEO01000014.1"/>
</dbReference>
<comment type="subcellular location">
    <subcellularLocation>
        <location evidence="1">Membrane</location>
        <topology evidence="1">Multi-pass membrane protein</topology>
    </subcellularLocation>
</comment>
<organism evidence="7 8">
    <name type="scientific">Microbacterium imperiale</name>
    <dbReference type="NCBI Taxonomy" id="33884"/>
    <lineage>
        <taxon>Bacteria</taxon>
        <taxon>Bacillati</taxon>
        <taxon>Actinomycetota</taxon>
        <taxon>Actinomycetes</taxon>
        <taxon>Micrococcales</taxon>
        <taxon>Microbacteriaceae</taxon>
        <taxon>Microbacterium</taxon>
    </lineage>
</organism>
<dbReference type="InterPro" id="IPR013525">
    <property type="entry name" value="ABC2_TM"/>
</dbReference>
<dbReference type="Gene3D" id="1.10.287.950">
    <property type="entry name" value="Methyl-accepting chemotaxis protein"/>
    <property type="match status" value="1"/>
</dbReference>
<evidence type="ECO:0000313" key="7">
    <source>
        <dbReference type="EMBL" id="GLJ81005.1"/>
    </source>
</evidence>
<keyword evidence="2 5" id="KW-0812">Transmembrane</keyword>
<dbReference type="NCBIfam" id="TIGR03057">
    <property type="entry name" value="xxxLxxG_by_4"/>
    <property type="match status" value="4"/>
</dbReference>
<dbReference type="Gene3D" id="3.40.1710.10">
    <property type="entry name" value="abc type-2 transporter like domain"/>
    <property type="match status" value="1"/>
</dbReference>
<reference evidence="7" key="1">
    <citation type="journal article" date="2014" name="Int. J. Syst. Evol. Microbiol.">
        <title>Complete genome sequence of Corynebacterium casei LMG S-19264T (=DSM 44701T), isolated from a smear-ripened cheese.</title>
        <authorList>
            <consortium name="US DOE Joint Genome Institute (JGI-PGF)"/>
            <person name="Walter F."/>
            <person name="Albersmeier A."/>
            <person name="Kalinowski J."/>
            <person name="Ruckert C."/>
        </authorList>
    </citation>
    <scope>NUCLEOTIDE SEQUENCE</scope>
    <source>
        <strain evidence="7">VKM Ac-1447</strain>
    </source>
</reference>
<feature type="transmembrane region" description="Helical" evidence="5">
    <location>
        <begin position="14"/>
        <end position="38"/>
    </location>
</feature>
<dbReference type="EMBL" id="BSEO01000014">
    <property type="protein sequence ID" value="GLJ81005.1"/>
    <property type="molecule type" value="Genomic_DNA"/>
</dbReference>
<reference evidence="7" key="2">
    <citation type="submission" date="2023-01" db="EMBL/GenBank/DDBJ databases">
        <authorList>
            <person name="Sun Q."/>
            <person name="Evtushenko L."/>
        </authorList>
    </citation>
    <scope>NUCLEOTIDE SEQUENCE</scope>
    <source>
        <strain evidence="7">VKM Ac-1447</strain>
    </source>
</reference>
<name>A0A9W6HI87_9MICO</name>
<keyword evidence="4 5" id="KW-0472">Membrane</keyword>
<dbReference type="PANTHER" id="PTHR43077">
    <property type="entry name" value="TRANSPORT PERMEASE YVFS-RELATED"/>
    <property type="match status" value="1"/>
</dbReference>
<comment type="caution">
    <text evidence="7">The sequence shown here is derived from an EMBL/GenBank/DDBJ whole genome shotgun (WGS) entry which is preliminary data.</text>
</comment>
<evidence type="ECO:0000256" key="3">
    <source>
        <dbReference type="ARBA" id="ARBA00022989"/>
    </source>
</evidence>
<dbReference type="InterPro" id="IPR023908">
    <property type="entry name" value="xxxLxxG_rpt"/>
</dbReference>
<feature type="transmembrane region" description="Helical" evidence="5">
    <location>
        <begin position="647"/>
        <end position="669"/>
    </location>
</feature>
<accession>A0A9W6HI87</accession>
<gene>
    <name evidence="7" type="ORF">GCM10017586_26880</name>
</gene>
<sequence length="686" mass="66889">MTLPLERARTRKPITWLTILGVILLPVLVGGVLVAALYNPVERLDNMSAAIVNNDEPVEVNGQLAPLGRQLTAGLVEGSDDVPSNLTWVISNDDDATAGLADGTYDAIVTIPSGFSAAATSTAPGGTPEKATIRVETAPDSLVVDDAITAQITQAATSMMGSQLSTVYLENVFLGFTTLGDQLGDAATGAGELADGSAQLADGVAQLDDGAQAAADGAAQLPAGAGALSSGAADLAGGAGQLATGLGALGSGARDAATGAQQLAAGVRDGAAQIERDGLVPAELTRLAQGAAKSSADAARQTGAAAQTIGQLAATCIESGASPAFCTSLGTAAADLGTAATSAVTAATGAGYTSGGLDQFAAQAPQEIAGQLRTIADNAEALAGGVSQVADGAGQSAAGAAALADGATQLADGAGQLATGTQSLATGIRELADGTGELRTGTADLAGGSRSLADGLGTAVEQIPSYTDQQATDLASVVAAPVEAEGLGSELFGASAIPLLTGLALWLGAIASFIALQAVPRAALTSRRPSFVLALRAFAPAAVVGLVQGVLVAVVVQLAASYDPWTWAAFAGLSALAGVAFAAINQALVAVLGGAGRWVAAGGAVLAVATGVVSTVPGVLSEIAGLLPTASAYQGLLAVLTSTDGAAAAVGGLIVWLVLSLIVTVLVTARARTTSVRALLRRPATA</sequence>
<evidence type="ECO:0000256" key="1">
    <source>
        <dbReference type="ARBA" id="ARBA00004141"/>
    </source>
</evidence>
<evidence type="ECO:0000256" key="4">
    <source>
        <dbReference type="ARBA" id="ARBA00023136"/>
    </source>
</evidence>
<dbReference type="AlphaFoldDB" id="A0A9W6HI87"/>
<evidence type="ECO:0000313" key="8">
    <source>
        <dbReference type="Proteomes" id="UP001142317"/>
    </source>
</evidence>
<dbReference type="GO" id="GO:0016020">
    <property type="term" value="C:membrane"/>
    <property type="evidence" value="ECO:0007669"/>
    <property type="project" value="UniProtKB-SubCell"/>
</dbReference>
<dbReference type="Proteomes" id="UP001142317">
    <property type="component" value="Unassembled WGS sequence"/>
</dbReference>
<feature type="transmembrane region" description="Helical" evidence="5">
    <location>
        <begin position="537"/>
        <end position="559"/>
    </location>
</feature>
<feature type="domain" description="ABC-2 type transporter transmembrane" evidence="6">
    <location>
        <begin position="18"/>
        <end position="154"/>
    </location>
</feature>
<dbReference type="InterPro" id="IPR017500">
    <property type="entry name" value="Phage_infect_YhgE_N"/>
</dbReference>
<evidence type="ECO:0000256" key="2">
    <source>
        <dbReference type="ARBA" id="ARBA00022692"/>
    </source>
</evidence>
<dbReference type="PANTHER" id="PTHR43077:SF5">
    <property type="entry name" value="PHAGE INFECTION PROTEIN"/>
    <property type="match status" value="1"/>
</dbReference>
<dbReference type="InterPro" id="IPR051328">
    <property type="entry name" value="T7SS_ABC-Transporter"/>
</dbReference>
<proteinExistence type="predicted"/>